<accession>A0A370D946</accession>
<evidence type="ECO:0000313" key="2">
    <source>
        <dbReference type="Proteomes" id="UP000254266"/>
    </source>
</evidence>
<keyword evidence="2" id="KW-1185">Reference proteome</keyword>
<protein>
    <submittedName>
        <fullName evidence="1">Uncharacterized protein</fullName>
    </submittedName>
</protein>
<dbReference type="Proteomes" id="UP000254266">
    <property type="component" value="Unassembled WGS sequence"/>
</dbReference>
<comment type="caution">
    <text evidence="1">The sequence shown here is derived from an EMBL/GenBank/DDBJ whole genome shotgun (WGS) entry which is preliminary data.</text>
</comment>
<evidence type="ECO:0000313" key="1">
    <source>
        <dbReference type="EMBL" id="RDH81418.1"/>
    </source>
</evidence>
<reference evidence="1 2" key="1">
    <citation type="journal article" date="2018" name="ISME J.">
        <title>Endosymbiont genomes yield clues of tubeworm success.</title>
        <authorList>
            <person name="Li Y."/>
            <person name="Liles M.R."/>
            <person name="Halanych K.M."/>
        </authorList>
    </citation>
    <scope>NUCLEOTIDE SEQUENCE [LARGE SCALE GENOMIC DNA]</scope>
    <source>
        <strain evidence="1">A1464</strain>
    </source>
</reference>
<dbReference type="AlphaFoldDB" id="A0A370D946"/>
<proteinExistence type="predicted"/>
<sequence>MGTKSNVISRLDIIQNEISATNQQFKKSLSTITGKNPRTIRRWYSLEACIQDIDLNKIAVHFGHHENWLKFGAHNNSPSLIDEIMTSNHYGAVIMKDGAAEKMNHKFIDMMKLTKLTLDADEACKHVLSLQTDETVGLCEISGQIAMQSGSHHHTMVMVMGDDKSHTVDVTTLNINNGRVLRIIADKGLTP</sequence>
<name>A0A370D946_9GAMM</name>
<dbReference type="EMBL" id="QFXC01000013">
    <property type="protein sequence ID" value="RDH81418.1"/>
    <property type="molecule type" value="Genomic_DNA"/>
</dbReference>
<gene>
    <name evidence="1" type="ORF">DIZ80_15130</name>
</gene>
<organism evidence="1 2">
    <name type="scientific">endosymbiont of Galathealinum brachiosum</name>
    <dbReference type="NCBI Taxonomy" id="2200906"/>
    <lineage>
        <taxon>Bacteria</taxon>
        <taxon>Pseudomonadati</taxon>
        <taxon>Pseudomonadota</taxon>
        <taxon>Gammaproteobacteria</taxon>
        <taxon>sulfur-oxidizing symbionts</taxon>
    </lineage>
</organism>